<keyword evidence="6" id="KW-0862">Zinc</keyword>
<evidence type="ECO:0000313" key="11">
    <source>
        <dbReference type="Proteomes" id="UP000192223"/>
    </source>
</evidence>
<dbReference type="InterPro" id="IPR050378">
    <property type="entry name" value="Metallo-dep_Hydrolases_sf"/>
</dbReference>
<dbReference type="Gene3D" id="2.30.40.10">
    <property type="entry name" value="Urease, subunit C, domain 1"/>
    <property type="match status" value="1"/>
</dbReference>
<dbReference type="SUPFAM" id="SSF51338">
    <property type="entry name" value="Composite domain of metallo-dependent hydrolases"/>
    <property type="match status" value="2"/>
</dbReference>
<evidence type="ECO:0000256" key="8">
    <source>
        <dbReference type="ARBA" id="ARBA00039113"/>
    </source>
</evidence>
<evidence type="ECO:0000256" key="5">
    <source>
        <dbReference type="ARBA" id="ARBA00022801"/>
    </source>
</evidence>
<evidence type="ECO:0000256" key="2">
    <source>
        <dbReference type="ARBA" id="ARBA00008829"/>
    </source>
</evidence>
<comment type="subunit">
    <text evidence="3">Homotetramer.</text>
</comment>
<dbReference type="CDD" id="cd01314">
    <property type="entry name" value="D-HYD"/>
    <property type="match status" value="1"/>
</dbReference>
<dbReference type="FunFam" id="3.20.20.140:FF:000001">
    <property type="entry name" value="Dihydropyrimidinase like 3"/>
    <property type="match status" value="1"/>
</dbReference>
<dbReference type="InterPro" id="IPR032466">
    <property type="entry name" value="Metal_Hydrolase"/>
</dbReference>
<comment type="similarity">
    <text evidence="2">Belongs to the metallo-dependent hydrolases superfamily. Hydantoinase/dihydropyrimidinase family.</text>
</comment>
<dbReference type="KEGG" id="apln:108736291"/>
<dbReference type="PANTHER" id="PTHR11647:SF1">
    <property type="entry name" value="COLLAPSIN RESPONSE MEDIATOR PROTEIN"/>
    <property type="match status" value="1"/>
</dbReference>
<dbReference type="InterPro" id="IPR011059">
    <property type="entry name" value="Metal-dep_hydrolase_composite"/>
</dbReference>
<reference evidence="12" key="1">
    <citation type="submission" date="2025-08" db="UniProtKB">
        <authorList>
            <consortium name="RefSeq"/>
        </authorList>
    </citation>
    <scope>IDENTIFICATION</scope>
    <source>
        <tissue evidence="12">Entire body</tissue>
    </source>
</reference>
<protein>
    <recommendedName>
        <fullName evidence="8">dihydropyrimidinase</fullName>
        <ecNumber evidence="8">3.5.2.2</ecNumber>
    </recommendedName>
</protein>
<keyword evidence="4" id="KW-0479">Metal-binding</keyword>
<name>A0A1W4WVI2_AGRPL</name>
<dbReference type="PANTHER" id="PTHR11647">
    <property type="entry name" value="HYDRANTOINASE/DIHYDROPYRIMIDINASE FAMILY MEMBER"/>
    <property type="match status" value="1"/>
</dbReference>
<dbReference type="AlphaFoldDB" id="A0A1W4WVI2"/>
<evidence type="ECO:0000256" key="3">
    <source>
        <dbReference type="ARBA" id="ARBA00011881"/>
    </source>
</evidence>
<evidence type="ECO:0000256" key="1">
    <source>
        <dbReference type="ARBA" id="ARBA00001947"/>
    </source>
</evidence>
<dbReference type="SUPFAM" id="SSF51556">
    <property type="entry name" value="Metallo-dependent hydrolases"/>
    <property type="match status" value="1"/>
</dbReference>
<dbReference type="GeneID" id="108736291"/>
<dbReference type="Proteomes" id="UP000192223">
    <property type="component" value="Unplaced"/>
</dbReference>
<dbReference type="NCBIfam" id="TIGR02033">
    <property type="entry name" value="D-hydantoinase"/>
    <property type="match status" value="1"/>
</dbReference>
<dbReference type="FunCoup" id="A0A1W4WVI2">
    <property type="interactions" value="354"/>
</dbReference>
<sequence length="481" mass="52943">MLRSMACTTVNPKKSQNSLLIRNGTIVNADGISENDIFIENGIIKELGKNLSVPNGIRSIDAKGFFILPGGVDPHTHLEFEFMGTVTADDFYHGTKAAVAGGTTTIIDFMDGKENETLIDAYNSYREKAEGKVCCDYGFHMVIKGWNERIKADMETLCSEHGINSFKMFMAYSFRLNDSQLYSILEHIRNLGALAQIHAENGTIIDKNTERLLEKGITGPEGHELSRPEEVEAEAVNRVCVISKQVSCPVYIVHVMSKLAAQTLADCRKRGAQVFGETLASALGLDGSQLPHKCFEEAAGCLMSPPIRPDPTTPRFLMDFLKQGNLQVVGSDNCTFNKEQKKIGMGDFSKIPNGINGLQDRMSVVWEKGVHTGILSPTDFVAVTSTNAAKIFNIYPRKGCIAVGSDADLVVWNPTKTRVISAKTHQHAVDFNIFEGMECHGVPEYVIVNGRVCVDQGQLNIIKGSGRYLECPVFCPYVYKQ</sequence>
<evidence type="ECO:0000256" key="9">
    <source>
        <dbReference type="PIRSR" id="PIRSR611778-50"/>
    </source>
</evidence>
<evidence type="ECO:0000256" key="4">
    <source>
        <dbReference type="ARBA" id="ARBA00022723"/>
    </source>
</evidence>
<dbReference type="Pfam" id="PF01979">
    <property type="entry name" value="Amidohydro_1"/>
    <property type="match status" value="1"/>
</dbReference>
<dbReference type="STRING" id="224129.A0A1W4WVI2"/>
<dbReference type="InterPro" id="IPR011778">
    <property type="entry name" value="Hydantoinase/dihydroPyrase"/>
</dbReference>
<dbReference type="EC" id="3.5.2.2" evidence="8"/>
<evidence type="ECO:0000259" key="10">
    <source>
        <dbReference type="Pfam" id="PF01979"/>
    </source>
</evidence>
<comment type="cofactor">
    <cofactor evidence="1">
        <name>Zn(2+)</name>
        <dbReference type="ChEBI" id="CHEBI:29105"/>
    </cofactor>
</comment>
<organism evidence="11 12">
    <name type="scientific">Agrilus planipennis</name>
    <name type="common">Emerald ash borer</name>
    <name type="synonym">Agrilus marcopoli</name>
    <dbReference type="NCBI Taxonomy" id="224129"/>
    <lineage>
        <taxon>Eukaryota</taxon>
        <taxon>Metazoa</taxon>
        <taxon>Ecdysozoa</taxon>
        <taxon>Arthropoda</taxon>
        <taxon>Hexapoda</taxon>
        <taxon>Insecta</taxon>
        <taxon>Pterygota</taxon>
        <taxon>Neoptera</taxon>
        <taxon>Endopterygota</taxon>
        <taxon>Coleoptera</taxon>
        <taxon>Polyphaga</taxon>
        <taxon>Elateriformia</taxon>
        <taxon>Buprestoidea</taxon>
        <taxon>Buprestidae</taxon>
        <taxon>Agrilinae</taxon>
        <taxon>Agrilus</taxon>
    </lineage>
</organism>
<comment type="PTM">
    <text evidence="9">Carbamylation allows a single lysine to coordinate two divalent metal cations.</text>
</comment>
<proteinExistence type="inferred from homology"/>
<dbReference type="GO" id="GO:0004157">
    <property type="term" value="F:dihydropyrimidinase activity"/>
    <property type="evidence" value="ECO:0007669"/>
    <property type="project" value="UniProtKB-EC"/>
</dbReference>
<gene>
    <name evidence="12" type="primary">LOC108736291</name>
</gene>
<dbReference type="Gene3D" id="3.20.20.140">
    <property type="entry name" value="Metal-dependent hydrolases"/>
    <property type="match status" value="1"/>
</dbReference>
<dbReference type="RefSeq" id="XP_018324153.1">
    <property type="nucleotide sequence ID" value="XM_018468651.1"/>
</dbReference>
<dbReference type="GO" id="GO:0006208">
    <property type="term" value="P:pyrimidine nucleobase catabolic process"/>
    <property type="evidence" value="ECO:0007669"/>
    <property type="project" value="TreeGrafter"/>
</dbReference>
<dbReference type="OrthoDB" id="10258955at2759"/>
<keyword evidence="5" id="KW-0378">Hydrolase</keyword>
<evidence type="ECO:0000256" key="6">
    <source>
        <dbReference type="ARBA" id="ARBA00022833"/>
    </source>
</evidence>
<evidence type="ECO:0000256" key="7">
    <source>
        <dbReference type="ARBA" id="ARBA00036696"/>
    </source>
</evidence>
<dbReference type="GO" id="GO:0046872">
    <property type="term" value="F:metal ion binding"/>
    <property type="evidence" value="ECO:0007669"/>
    <property type="project" value="UniProtKB-KW"/>
</dbReference>
<keyword evidence="11" id="KW-1185">Reference proteome</keyword>
<feature type="domain" description="Amidohydrolase-related" evidence="10">
    <location>
        <begin position="66"/>
        <end position="452"/>
    </location>
</feature>
<dbReference type="InterPro" id="IPR006680">
    <property type="entry name" value="Amidohydro-rel"/>
</dbReference>
<comment type="catalytic activity">
    <reaction evidence="7">
        <text>5,6-dihydrouracil + H2O = 3-(carbamoylamino)propanoate + H(+)</text>
        <dbReference type="Rhea" id="RHEA:16121"/>
        <dbReference type="ChEBI" id="CHEBI:11892"/>
        <dbReference type="ChEBI" id="CHEBI:15377"/>
        <dbReference type="ChEBI" id="CHEBI:15378"/>
        <dbReference type="ChEBI" id="CHEBI:15901"/>
        <dbReference type="EC" id="3.5.2.2"/>
    </reaction>
</comment>
<accession>A0A1W4WVI2</accession>
<evidence type="ECO:0000313" key="12">
    <source>
        <dbReference type="RefSeq" id="XP_018324153.1"/>
    </source>
</evidence>
<feature type="modified residue" description="N6-carboxylysine" evidence="9">
    <location>
        <position position="167"/>
    </location>
</feature>
<dbReference type="GO" id="GO:0005829">
    <property type="term" value="C:cytosol"/>
    <property type="evidence" value="ECO:0007669"/>
    <property type="project" value="TreeGrafter"/>
</dbReference>
<dbReference type="InParanoid" id="A0A1W4WVI2"/>